<organism evidence="1 2">
    <name type="scientific">Portunus trituberculatus</name>
    <name type="common">Swimming crab</name>
    <name type="synonym">Neptunus trituberculatus</name>
    <dbReference type="NCBI Taxonomy" id="210409"/>
    <lineage>
        <taxon>Eukaryota</taxon>
        <taxon>Metazoa</taxon>
        <taxon>Ecdysozoa</taxon>
        <taxon>Arthropoda</taxon>
        <taxon>Crustacea</taxon>
        <taxon>Multicrustacea</taxon>
        <taxon>Malacostraca</taxon>
        <taxon>Eumalacostraca</taxon>
        <taxon>Eucarida</taxon>
        <taxon>Decapoda</taxon>
        <taxon>Pleocyemata</taxon>
        <taxon>Brachyura</taxon>
        <taxon>Eubrachyura</taxon>
        <taxon>Portunoidea</taxon>
        <taxon>Portunidae</taxon>
        <taxon>Portuninae</taxon>
        <taxon>Portunus</taxon>
    </lineage>
</organism>
<dbReference type="AlphaFoldDB" id="A0A5B7DCL9"/>
<keyword evidence="2" id="KW-1185">Reference proteome</keyword>
<protein>
    <submittedName>
        <fullName evidence="1">Uncharacterized protein</fullName>
    </submittedName>
</protein>
<proteinExistence type="predicted"/>
<dbReference type="Proteomes" id="UP000324222">
    <property type="component" value="Unassembled WGS sequence"/>
</dbReference>
<name>A0A5B7DCL9_PORTR</name>
<comment type="caution">
    <text evidence="1">The sequence shown here is derived from an EMBL/GenBank/DDBJ whole genome shotgun (WGS) entry which is preliminary data.</text>
</comment>
<reference evidence="1 2" key="1">
    <citation type="submission" date="2019-05" db="EMBL/GenBank/DDBJ databases">
        <title>Another draft genome of Portunus trituberculatus and its Hox gene families provides insights of decapod evolution.</title>
        <authorList>
            <person name="Jeong J.-H."/>
            <person name="Song I."/>
            <person name="Kim S."/>
            <person name="Choi T."/>
            <person name="Kim D."/>
            <person name="Ryu S."/>
            <person name="Kim W."/>
        </authorList>
    </citation>
    <scope>NUCLEOTIDE SEQUENCE [LARGE SCALE GENOMIC DNA]</scope>
    <source>
        <tissue evidence="1">Muscle</tissue>
    </source>
</reference>
<evidence type="ECO:0000313" key="1">
    <source>
        <dbReference type="EMBL" id="MPC19028.1"/>
    </source>
</evidence>
<sequence>MDAANTHNFPYQRTTPHHTIACHAKPPPPSLLHLIFIRPLRLHPTHSTLNPFIFHPVSSSHL</sequence>
<dbReference type="EMBL" id="VSRR010000731">
    <property type="protein sequence ID" value="MPC19028.1"/>
    <property type="molecule type" value="Genomic_DNA"/>
</dbReference>
<evidence type="ECO:0000313" key="2">
    <source>
        <dbReference type="Proteomes" id="UP000324222"/>
    </source>
</evidence>
<accession>A0A5B7DCL9</accession>
<gene>
    <name evidence="1" type="ORF">E2C01_011931</name>
</gene>